<dbReference type="SFLD" id="SFLDF00562">
    <property type="entry name" value="HemN-like__clustered_with_heat"/>
    <property type="match status" value="1"/>
</dbReference>
<dbReference type="Proteomes" id="UP000192569">
    <property type="component" value="Chromosome I"/>
</dbReference>
<protein>
    <recommendedName>
        <fullName evidence="2 9">Heme chaperone HemW</fullName>
    </recommendedName>
</protein>
<dbReference type="PANTHER" id="PTHR13932:SF5">
    <property type="entry name" value="RADICAL S-ADENOSYL METHIONINE DOMAIN-CONTAINING PROTEIN 1, MITOCHONDRIAL"/>
    <property type="match status" value="1"/>
</dbReference>
<evidence type="ECO:0000256" key="7">
    <source>
        <dbReference type="ARBA" id="ARBA00023014"/>
    </source>
</evidence>
<dbReference type="Pfam" id="PF06969">
    <property type="entry name" value="HemN_C"/>
    <property type="match status" value="1"/>
</dbReference>
<evidence type="ECO:0000256" key="1">
    <source>
        <dbReference type="ARBA" id="ARBA00006100"/>
    </source>
</evidence>
<dbReference type="SFLD" id="SFLDG01082">
    <property type="entry name" value="B12-binding_domain_containing"/>
    <property type="match status" value="1"/>
</dbReference>
<dbReference type="SFLD" id="SFLDG01065">
    <property type="entry name" value="anaerobic_coproporphyrinogen-I"/>
    <property type="match status" value="1"/>
</dbReference>
<evidence type="ECO:0000256" key="8">
    <source>
        <dbReference type="ARBA" id="ARBA00023186"/>
    </source>
</evidence>
<dbReference type="Gene3D" id="3.20.20.70">
    <property type="entry name" value="Aldolase class I"/>
    <property type="match status" value="1"/>
</dbReference>
<dbReference type="InterPro" id="IPR010723">
    <property type="entry name" value="HemN_C"/>
</dbReference>
<evidence type="ECO:0000256" key="6">
    <source>
        <dbReference type="ARBA" id="ARBA00023004"/>
    </source>
</evidence>
<dbReference type="GO" id="GO:0046872">
    <property type="term" value="F:metal ion binding"/>
    <property type="evidence" value="ECO:0007669"/>
    <property type="project" value="UniProtKB-UniRule"/>
</dbReference>
<evidence type="ECO:0000313" key="12">
    <source>
        <dbReference type="Proteomes" id="UP000192569"/>
    </source>
</evidence>
<dbReference type="InterPro" id="IPR013785">
    <property type="entry name" value="Aldolase_TIM"/>
</dbReference>
<comment type="subcellular location">
    <subcellularLocation>
        <location evidence="9">Cytoplasm</location>
    </subcellularLocation>
</comment>
<evidence type="ECO:0000256" key="3">
    <source>
        <dbReference type="ARBA" id="ARBA00022617"/>
    </source>
</evidence>
<name>A0A1W1VHR0_9FIRM</name>
<comment type="function">
    <text evidence="9">Probably acts as a heme chaperone, transferring heme to an unknown acceptor. Binds one molecule of heme per monomer, possibly covalently. Binds 1 [4Fe-4S] cluster. The cluster is coordinated with 3 cysteines and an exchangeable S-adenosyl-L-methionine.</text>
</comment>
<dbReference type="STRING" id="698762.SAMN00808754_0740"/>
<dbReference type="SUPFAM" id="SSF102114">
    <property type="entry name" value="Radical SAM enzymes"/>
    <property type="match status" value="1"/>
</dbReference>
<dbReference type="InterPro" id="IPR007197">
    <property type="entry name" value="rSAM"/>
</dbReference>
<keyword evidence="7 9" id="KW-0411">Iron-sulfur</keyword>
<keyword evidence="3 9" id="KW-0349">Heme</keyword>
<keyword evidence="9" id="KW-0963">Cytoplasm</keyword>
<dbReference type="PANTHER" id="PTHR13932">
    <property type="entry name" value="COPROPORPHYRINIGEN III OXIDASE"/>
    <property type="match status" value="1"/>
</dbReference>
<organism evidence="11 12">
    <name type="scientific">Thermanaeromonas toyohensis ToBE</name>
    <dbReference type="NCBI Taxonomy" id="698762"/>
    <lineage>
        <taxon>Bacteria</taxon>
        <taxon>Bacillati</taxon>
        <taxon>Bacillota</taxon>
        <taxon>Clostridia</taxon>
        <taxon>Neomoorellales</taxon>
        <taxon>Neomoorellaceae</taxon>
        <taxon>Thermanaeromonas</taxon>
    </lineage>
</organism>
<dbReference type="SFLD" id="SFLDS00029">
    <property type="entry name" value="Radical_SAM"/>
    <property type="match status" value="1"/>
</dbReference>
<reference evidence="11 12" key="1">
    <citation type="submission" date="2017-04" db="EMBL/GenBank/DDBJ databases">
        <authorList>
            <person name="Afonso C.L."/>
            <person name="Miller P.J."/>
            <person name="Scott M.A."/>
            <person name="Spackman E."/>
            <person name="Goraichik I."/>
            <person name="Dimitrov K.M."/>
            <person name="Suarez D.L."/>
            <person name="Swayne D.E."/>
        </authorList>
    </citation>
    <scope>NUCLEOTIDE SEQUENCE [LARGE SCALE GENOMIC DNA]</scope>
    <source>
        <strain evidence="11 12">ToBE</strain>
    </source>
</reference>
<gene>
    <name evidence="11" type="ORF">SAMN00808754_0740</name>
</gene>
<evidence type="ECO:0000313" key="11">
    <source>
        <dbReference type="EMBL" id="SMB92909.1"/>
    </source>
</evidence>
<proteinExistence type="inferred from homology"/>
<keyword evidence="5 9" id="KW-0479">Metal-binding</keyword>
<evidence type="ECO:0000256" key="5">
    <source>
        <dbReference type="ARBA" id="ARBA00022723"/>
    </source>
</evidence>
<dbReference type="InterPro" id="IPR034505">
    <property type="entry name" value="Coproporphyrinogen-III_oxidase"/>
</dbReference>
<dbReference type="GO" id="GO:0006779">
    <property type="term" value="P:porphyrin-containing compound biosynthetic process"/>
    <property type="evidence" value="ECO:0007669"/>
    <property type="project" value="InterPro"/>
</dbReference>
<dbReference type="InterPro" id="IPR006638">
    <property type="entry name" value="Elp3/MiaA/NifB-like_rSAM"/>
</dbReference>
<dbReference type="PROSITE" id="PS51918">
    <property type="entry name" value="RADICAL_SAM"/>
    <property type="match status" value="1"/>
</dbReference>
<evidence type="ECO:0000256" key="9">
    <source>
        <dbReference type="RuleBase" id="RU364116"/>
    </source>
</evidence>
<keyword evidence="9" id="KW-0004">4Fe-4S</keyword>
<sequence length="375" mass="42805">MHLYIHIPFCLKKCNYCDFISYAGIPPREVRRYLAALAKESELVAARFRPGKISTLYLGGGTPTYLSGEELFGIIQGIRNIFGMEEEAEITVEANPGTLTPKKLELLRLAGVNRLSLGAQSFDDGLLKVMGRVHRVEDIYQAFRWAREAGFNNIGLDLIYGLPGQTLSQWEDTLDRALELYPEHLSTYALELSLDSPWGRKQKLGELLLPREEEVLSMYELARQKLKEAGFEHYEISNFARAGFQCRHNLSYWENRDYLGLGAAAASHWKGRRWQNKAILEDYCRTLEEGRLSVAEEEELDQRRSMEETLFLGLRLRKGVSLKEFKARFGEELLTMYGAEIERLVSLGLVEIKGERLVITEKGLPLANEVFLAFV</sequence>
<dbReference type="OrthoDB" id="9808022at2"/>
<dbReference type="NCBIfam" id="TIGR00539">
    <property type="entry name" value="hemN_rel"/>
    <property type="match status" value="1"/>
</dbReference>
<keyword evidence="8 9" id="KW-0143">Chaperone</keyword>
<evidence type="ECO:0000259" key="10">
    <source>
        <dbReference type="PROSITE" id="PS51918"/>
    </source>
</evidence>
<dbReference type="SFLD" id="SFLDF00288">
    <property type="entry name" value="HemN-like__clustered_with_nucl"/>
    <property type="match status" value="1"/>
</dbReference>
<keyword evidence="4 9" id="KW-0949">S-adenosyl-L-methionine</keyword>
<dbReference type="RefSeq" id="WP_084664158.1">
    <property type="nucleotide sequence ID" value="NZ_LT838272.1"/>
</dbReference>
<dbReference type="EMBL" id="LT838272">
    <property type="protein sequence ID" value="SMB92909.1"/>
    <property type="molecule type" value="Genomic_DNA"/>
</dbReference>
<dbReference type="InterPro" id="IPR004559">
    <property type="entry name" value="HemW-like"/>
</dbReference>
<dbReference type="AlphaFoldDB" id="A0A1W1VHR0"/>
<evidence type="ECO:0000256" key="4">
    <source>
        <dbReference type="ARBA" id="ARBA00022691"/>
    </source>
</evidence>
<keyword evidence="6 9" id="KW-0408">Iron</keyword>
<dbReference type="InterPro" id="IPR058240">
    <property type="entry name" value="rSAM_sf"/>
</dbReference>
<dbReference type="SMART" id="SM00729">
    <property type="entry name" value="Elp3"/>
    <property type="match status" value="1"/>
</dbReference>
<dbReference type="Pfam" id="PF04055">
    <property type="entry name" value="Radical_SAM"/>
    <property type="match status" value="1"/>
</dbReference>
<dbReference type="GO" id="GO:0005737">
    <property type="term" value="C:cytoplasm"/>
    <property type="evidence" value="ECO:0007669"/>
    <property type="project" value="UniProtKB-SubCell"/>
</dbReference>
<dbReference type="GO" id="GO:0004109">
    <property type="term" value="F:coproporphyrinogen oxidase activity"/>
    <property type="evidence" value="ECO:0007669"/>
    <property type="project" value="InterPro"/>
</dbReference>
<keyword evidence="12" id="KW-1185">Reference proteome</keyword>
<evidence type="ECO:0000256" key="2">
    <source>
        <dbReference type="ARBA" id="ARBA00017228"/>
    </source>
</evidence>
<dbReference type="GO" id="GO:0051539">
    <property type="term" value="F:4 iron, 4 sulfur cluster binding"/>
    <property type="evidence" value="ECO:0007669"/>
    <property type="project" value="UniProtKB-UniRule"/>
</dbReference>
<accession>A0A1W1VHR0</accession>
<comment type="similarity">
    <text evidence="1">Belongs to the anaerobic coproporphyrinogen-III oxidase family. HemW subfamily.</text>
</comment>
<feature type="domain" description="Radical SAM core" evidence="10">
    <location>
        <begin position="1"/>
        <end position="232"/>
    </location>
</feature>